<organism evidence="2 3">
    <name type="scientific">Mugilogobius chulae</name>
    <name type="common">yellowstripe goby</name>
    <dbReference type="NCBI Taxonomy" id="88201"/>
    <lineage>
        <taxon>Eukaryota</taxon>
        <taxon>Metazoa</taxon>
        <taxon>Chordata</taxon>
        <taxon>Craniata</taxon>
        <taxon>Vertebrata</taxon>
        <taxon>Euteleostomi</taxon>
        <taxon>Actinopterygii</taxon>
        <taxon>Neopterygii</taxon>
        <taxon>Teleostei</taxon>
        <taxon>Neoteleostei</taxon>
        <taxon>Acanthomorphata</taxon>
        <taxon>Gobiaria</taxon>
        <taxon>Gobiiformes</taxon>
        <taxon>Gobioidei</taxon>
        <taxon>Gobiidae</taxon>
        <taxon>Gobionellinae</taxon>
        <taxon>Mugilogobius</taxon>
    </lineage>
</organism>
<accession>A0AAW0NZN8</accession>
<name>A0AAW0NZN8_9GOBI</name>
<comment type="caution">
    <text evidence="2">The sequence shown here is derived from an EMBL/GenBank/DDBJ whole genome shotgun (WGS) entry which is preliminary data.</text>
</comment>
<dbReference type="EMBL" id="JBBPFD010000011">
    <property type="protein sequence ID" value="KAK7907675.1"/>
    <property type="molecule type" value="Genomic_DNA"/>
</dbReference>
<gene>
    <name evidence="2" type="ORF">WMY93_016287</name>
</gene>
<sequence>MCRGGLRPWKAWSDEGKRRSVQGNDAPDRASSAVIPASQRTSNSSACVCGNHETALNSSNKHGEKNRRERNERKEARRLILTLSSHGHTRQEHIGQTNTPPLTLDPKVPQSEDSRATSGNSYMIKLFIAYVRGEKHHRFHMELRI</sequence>
<feature type="region of interest" description="Disordered" evidence="1">
    <location>
        <begin position="1"/>
        <end position="117"/>
    </location>
</feature>
<evidence type="ECO:0000256" key="1">
    <source>
        <dbReference type="SAM" id="MobiDB-lite"/>
    </source>
</evidence>
<dbReference type="Proteomes" id="UP001460270">
    <property type="component" value="Unassembled WGS sequence"/>
</dbReference>
<dbReference type="AlphaFoldDB" id="A0AAW0NZN8"/>
<feature type="compositionally biased region" description="Basic and acidic residues" evidence="1">
    <location>
        <begin position="61"/>
        <end position="78"/>
    </location>
</feature>
<proteinExistence type="predicted"/>
<evidence type="ECO:0000313" key="2">
    <source>
        <dbReference type="EMBL" id="KAK7907675.1"/>
    </source>
</evidence>
<evidence type="ECO:0000313" key="3">
    <source>
        <dbReference type="Proteomes" id="UP001460270"/>
    </source>
</evidence>
<protein>
    <submittedName>
        <fullName evidence="2">Uncharacterized protein</fullName>
    </submittedName>
</protein>
<reference evidence="3" key="1">
    <citation type="submission" date="2024-04" db="EMBL/GenBank/DDBJ databases">
        <title>Salinicola lusitanus LLJ914,a marine bacterium isolated from the Okinawa Trough.</title>
        <authorList>
            <person name="Li J."/>
        </authorList>
    </citation>
    <scope>NUCLEOTIDE SEQUENCE [LARGE SCALE GENOMIC DNA]</scope>
</reference>
<keyword evidence="3" id="KW-1185">Reference proteome</keyword>